<feature type="compositionally biased region" description="Acidic residues" evidence="3">
    <location>
        <begin position="1"/>
        <end position="13"/>
    </location>
</feature>
<dbReference type="GO" id="GO:0051287">
    <property type="term" value="F:NAD binding"/>
    <property type="evidence" value="ECO:0007669"/>
    <property type="project" value="InterPro"/>
</dbReference>
<comment type="caution">
    <text evidence="6">The sequence shown here is derived from an EMBL/GenBank/DDBJ whole genome shotgun (WGS) entry which is preliminary data.</text>
</comment>
<feature type="region of interest" description="Disordered" evidence="3">
    <location>
        <begin position="1"/>
        <end position="24"/>
    </location>
</feature>
<dbReference type="Pfam" id="PF02826">
    <property type="entry name" value="2-Hacid_dh_C"/>
    <property type="match status" value="1"/>
</dbReference>
<dbReference type="InterPro" id="IPR006140">
    <property type="entry name" value="D-isomer_DH_NAD-bd"/>
</dbReference>
<feature type="domain" description="D-isomer specific 2-hydroxyacid dehydrogenase NAD-binding" evidence="4">
    <location>
        <begin position="283"/>
        <end position="462"/>
    </location>
</feature>
<organism evidence="6 7">
    <name type="scientific">Phytophthora kernoviae</name>
    <dbReference type="NCBI Taxonomy" id="325452"/>
    <lineage>
        <taxon>Eukaryota</taxon>
        <taxon>Sar</taxon>
        <taxon>Stramenopiles</taxon>
        <taxon>Oomycota</taxon>
        <taxon>Peronosporomycetes</taxon>
        <taxon>Peronosporales</taxon>
        <taxon>Peronosporaceae</taxon>
        <taxon>Phytophthora</taxon>
    </lineage>
</organism>
<dbReference type="PANTHER" id="PTHR43333">
    <property type="entry name" value="2-HACID_DH_C DOMAIN-CONTAINING PROTEIN"/>
    <property type="match status" value="1"/>
</dbReference>
<dbReference type="Proteomes" id="UP000277300">
    <property type="component" value="Unassembled WGS sequence"/>
</dbReference>
<sequence length="497" mass="54723">MDATELTELEDDTSTGKVDGMTDSHLNTTGIQLGGFGEVATMTAETVDFLIRVLEDRKQELLVNDEDKLHVKANYAVAEEDEGGASEETAPSPHRQRLPFDSVNNSGAGDGATVTELMTQKLQIPVVSIIPGIGEAVRQQLASTAAPCSASKLYQSSKLEIVDLPVPVVCPPNASNNHQPQDAIGKDEPTTPSWKLDPIQQQILEDAEVLFIDAHLAAPLLLDPKRNLPFEMQHLLKKVKWVQGTYAGVDSYHQFPEAPADPGFTVTRAGGIMPTALAQFVFGWVIALERKFFDAQVYQEKRVFGRWDLKYRSFRQVTIGILGLGEIGQEVGRTLKASGFQVIGFKRKVNDENRKALASSADRVSSDMHEVLEQSDYVVNVLPSTDATRYLLTENTLEVCSKKKPVFINVGRGDVVAVDTIVNALDKGLLSKAVLDVFEQEPLPKESPLWSHPKVIVTPHISGSVFPEDVADVFVKNLCRRLEGQQLIYQMDWSNGY</sequence>
<feature type="region of interest" description="Disordered" evidence="3">
    <location>
        <begin position="78"/>
        <end position="109"/>
    </location>
</feature>
<evidence type="ECO:0000313" key="8">
    <source>
        <dbReference type="Proteomes" id="UP000284657"/>
    </source>
</evidence>
<dbReference type="FunFam" id="3.40.50.720:FF:000363">
    <property type="entry name" value="D-isomer specific 2-hydroxyacid dehydrogenase"/>
    <property type="match status" value="1"/>
</dbReference>
<dbReference type="EMBL" id="MBDO02000054">
    <property type="protein sequence ID" value="RLN65420.1"/>
    <property type="molecule type" value="Genomic_DNA"/>
</dbReference>
<accession>A0A3F2RW71</accession>
<dbReference type="AlphaFoldDB" id="A0A3F2RW71"/>
<keyword evidence="1" id="KW-0560">Oxidoreductase</keyword>
<evidence type="ECO:0000259" key="4">
    <source>
        <dbReference type="Pfam" id="PF02826"/>
    </source>
</evidence>
<name>A0A3F2RW71_9STRA</name>
<evidence type="ECO:0000256" key="1">
    <source>
        <dbReference type="ARBA" id="ARBA00023002"/>
    </source>
</evidence>
<gene>
    <name evidence="5" type="ORF">BBJ29_000920</name>
    <name evidence="6" type="ORF">BBP00_00002855</name>
</gene>
<dbReference type="InterPro" id="IPR036291">
    <property type="entry name" value="NAD(P)-bd_dom_sf"/>
</dbReference>
<dbReference type="OrthoDB" id="298012at2759"/>
<evidence type="ECO:0000256" key="2">
    <source>
        <dbReference type="ARBA" id="ARBA00023027"/>
    </source>
</evidence>
<evidence type="ECO:0000256" key="3">
    <source>
        <dbReference type="SAM" id="MobiDB-lite"/>
    </source>
</evidence>
<evidence type="ECO:0000313" key="7">
    <source>
        <dbReference type="Proteomes" id="UP000277300"/>
    </source>
</evidence>
<dbReference type="Gene3D" id="3.40.50.720">
    <property type="entry name" value="NAD(P)-binding Rossmann-like Domain"/>
    <property type="match status" value="2"/>
</dbReference>
<dbReference type="PANTHER" id="PTHR43333:SF1">
    <property type="entry name" value="D-ISOMER SPECIFIC 2-HYDROXYACID DEHYDROGENASE NAD-BINDING DOMAIN-CONTAINING PROTEIN"/>
    <property type="match status" value="1"/>
</dbReference>
<dbReference type="Proteomes" id="UP000284657">
    <property type="component" value="Unassembled WGS sequence"/>
</dbReference>
<keyword evidence="2" id="KW-0520">NAD</keyword>
<evidence type="ECO:0000313" key="6">
    <source>
        <dbReference type="EMBL" id="RLN65420.1"/>
    </source>
</evidence>
<dbReference type="GO" id="GO:0016491">
    <property type="term" value="F:oxidoreductase activity"/>
    <property type="evidence" value="ECO:0007669"/>
    <property type="project" value="UniProtKB-KW"/>
</dbReference>
<proteinExistence type="predicted"/>
<dbReference type="CDD" id="cd05300">
    <property type="entry name" value="2-Hacid_dh_1"/>
    <property type="match status" value="1"/>
</dbReference>
<dbReference type="EMBL" id="MBAD02002065">
    <property type="protein sequence ID" value="RLN50070.1"/>
    <property type="molecule type" value="Genomic_DNA"/>
</dbReference>
<evidence type="ECO:0000313" key="5">
    <source>
        <dbReference type="EMBL" id="RLN50070.1"/>
    </source>
</evidence>
<dbReference type="SUPFAM" id="SSF51735">
    <property type="entry name" value="NAD(P)-binding Rossmann-fold domains"/>
    <property type="match status" value="1"/>
</dbReference>
<reference evidence="7 8" key="1">
    <citation type="submission" date="2018-07" db="EMBL/GenBank/DDBJ databases">
        <title>Genome sequencing of oomycete isolates from Chile give support for New Zealand origin for Phytophthora kernoviae and make available the first Nothophytophthora sp. genome.</title>
        <authorList>
            <person name="Studholme D.J."/>
            <person name="Sanfuentes E."/>
            <person name="Panda P."/>
            <person name="Hill R."/>
            <person name="Sambles C."/>
            <person name="Grant M."/>
            <person name="Williams N.M."/>
            <person name="Mcdougal R.L."/>
        </authorList>
    </citation>
    <scope>NUCLEOTIDE SEQUENCE [LARGE SCALE GENOMIC DNA]</scope>
    <source>
        <strain evidence="6">Chile6</strain>
        <strain evidence="5">Chile7</strain>
    </source>
</reference>
<protein>
    <recommendedName>
        <fullName evidence="4">D-isomer specific 2-hydroxyacid dehydrogenase NAD-binding domain-containing protein</fullName>
    </recommendedName>
</protein>